<protein>
    <submittedName>
        <fullName evidence="2">Uncharacterized protein</fullName>
    </submittedName>
</protein>
<sequence>HAGAGGDDGEDQEERGHRVRRRDHVDVRARHARDLVGDRRVDEPDAEHQTQQTRRRQLGDVGQPHRRHAQLAHRVQQIGQAQEHHADLRRLRARLDARRAVRQRREAQTQQHQTHAELHRTARVPVTLPQLAEHGRQDHQEEGVQHAEPGGRNLRLLQRELASQHPQRQAPDRRQRQRQQAVGRRVLARRAARQLHQQPAQDRHRDQRHQRVGDLEHQTARAHQRPVRVVRREDGHRSAGLLEREPEEDREEREHQDRDQAVTHDVRGRVVQRLAVVHQRRVLARRPADAAEDALAQPELQRAQDHEDRGQAEAVVPADLLAD</sequence>
<feature type="region of interest" description="Disordered" evidence="1">
    <location>
        <begin position="99"/>
        <end position="123"/>
    </location>
</feature>
<proteinExistence type="predicted"/>
<feature type="compositionally biased region" description="Basic and acidic residues" evidence="1">
    <location>
        <begin position="23"/>
        <end position="48"/>
    </location>
</feature>
<dbReference type="InParanoid" id="B9TMQ6"/>
<evidence type="ECO:0000256" key="1">
    <source>
        <dbReference type="SAM" id="MobiDB-lite"/>
    </source>
</evidence>
<feature type="non-terminal residue" evidence="2">
    <location>
        <position position="323"/>
    </location>
</feature>
<dbReference type="AlphaFoldDB" id="B9TMQ6"/>
<keyword evidence="3" id="KW-1185">Reference proteome</keyword>
<dbReference type="Proteomes" id="UP000008311">
    <property type="component" value="Unassembled WGS sequence"/>
</dbReference>
<feature type="region of interest" description="Disordered" evidence="1">
    <location>
        <begin position="1"/>
        <end position="69"/>
    </location>
</feature>
<feature type="region of interest" description="Disordered" evidence="1">
    <location>
        <begin position="283"/>
        <end position="323"/>
    </location>
</feature>
<accession>B9TMQ6</accession>
<evidence type="ECO:0000313" key="3">
    <source>
        <dbReference type="Proteomes" id="UP000008311"/>
    </source>
</evidence>
<feature type="non-terminal residue" evidence="2">
    <location>
        <position position="1"/>
    </location>
</feature>
<name>B9TMQ6_RICCO</name>
<organism evidence="2 3">
    <name type="scientific">Ricinus communis</name>
    <name type="common">Castor bean</name>
    <dbReference type="NCBI Taxonomy" id="3988"/>
    <lineage>
        <taxon>Eukaryota</taxon>
        <taxon>Viridiplantae</taxon>
        <taxon>Streptophyta</taxon>
        <taxon>Embryophyta</taxon>
        <taxon>Tracheophyta</taxon>
        <taxon>Spermatophyta</taxon>
        <taxon>Magnoliopsida</taxon>
        <taxon>eudicotyledons</taxon>
        <taxon>Gunneridae</taxon>
        <taxon>Pentapetalae</taxon>
        <taxon>rosids</taxon>
        <taxon>fabids</taxon>
        <taxon>Malpighiales</taxon>
        <taxon>Euphorbiaceae</taxon>
        <taxon>Acalyphoideae</taxon>
        <taxon>Acalypheae</taxon>
        <taxon>Ricinus</taxon>
    </lineage>
</organism>
<feature type="compositionally biased region" description="Basic residues" evidence="1">
    <location>
        <begin position="220"/>
        <end position="229"/>
    </location>
</feature>
<dbReference type="EMBL" id="EQ989870">
    <property type="protein sequence ID" value="EEF22858.1"/>
    <property type="molecule type" value="Genomic_DNA"/>
</dbReference>
<feature type="region of interest" description="Disordered" evidence="1">
    <location>
        <begin position="162"/>
        <end position="260"/>
    </location>
</feature>
<reference evidence="3" key="1">
    <citation type="journal article" date="2010" name="Nat. Biotechnol.">
        <title>Draft genome sequence of the oilseed species Ricinus communis.</title>
        <authorList>
            <person name="Chan A.P."/>
            <person name="Crabtree J."/>
            <person name="Zhao Q."/>
            <person name="Lorenzi H."/>
            <person name="Orvis J."/>
            <person name="Puiu D."/>
            <person name="Melake-Berhan A."/>
            <person name="Jones K.M."/>
            <person name="Redman J."/>
            <person name="Chen G."/>
            <person name="Cahoon E.B."/>
            <person name="Gedil M."/>
            <person name="Stanke M."/>
            <person name="Haas B.J."/>
            <person name="Wortman J.R."/>
            <person name="Fraser-Liggett C.M."/>
            <person name="Ravel J."/>
            <person name="Rabinowicz P.D."/>
        </authorList>
    </citation>
    <scope>NUCLEOTIDE SEQUENCE [LARGE SCALE GENOMIC DNA]</scope>
    <source>
        <strain evidence="3">cv. Hale</strain>
    </source>
</reference>
<gene>
    <name evidence="2" type="ORF">RCOM_2011250</name>
</gene>
<feature type="compositionally biased region" description="Basic and acidic residues" evidence="1">
    <location>
        <begin position="302"/>
        <end position="311"/>
    </location>
</feature>
<evidence type="ECO:0000313" key="2">
    <source>
        <dbReference type="EMBL" id="EEF22858.1"/>
    </source>
</evidence>
<feature type="compositionally biased region" description="Basic and acidic residues" evidence="1">
    <location>
        <begin position="201"/>
        <end position="219"/>
    </location>
</feature>